<evidence type="ECO:0000313" key="1">
    <source>
        <dbReference type="EnsemblPlants" id="ONIVA01G22750.1"/>
    </source>
</evidence>
<keyword evidence="2" id="KW-1185">Reference proteome</keyword>
<accession>A0A0E0FND4</accession>
<dbReference type="HOGENOM" id="CLU_1974073_0_0_1"/>
<evidence type="ECO:0000313" key="2">
    <source>
        <dbReference type="Proteomes" id="UP000006591"/>
    </source>
</evidence>
<dbReference type="Proteomes" id="UP000006591">
    <property type="component" value="Chromosome 1"/>
</dbReference>
<organism evidence="1">
    <name type="scientific">Oryza nivara</name>
    <name type="common">Indian wild rice</name>
    <name type="synonym">Oryza sativa f. spontanea</name>
    <dbReference type="NCBI Taxonomy" id="4536"/>
    <lineage>
        <taxon>Eukaryota</taxon>
        <taxon>Viridiplantae</taxon>
        <taxon>Streptophyta</taxon>
        <taxon>Embryophyta</taxon>
        <taxon>Tracheophyta</taxon>
        <taxon>Spermatophyta</taxon>
        <taxon>Magnoliopsida</taxon>
        <taxon>Liliopsida</taxon>
        <taxon>Poales</taxon>
        <taxon>Poaceae</taxon>
        <taxon>BOP clade</taxon>
        <taxon>Oryzoideae</taxon>
        <taxon>Oryzeae</taxon>
        <taxon>Oryzinae</taxon>
        <taxon>Oryza</taxon>
    </lineage>
</organism>
<dbReference type="EnsemblPlants" id="ONIVA01G22750.1">
    <property type="protein sequence ID" value="ONIVA01G22750.1"/>
    <property type="gene ID" value="ONIVA01G22750"/>
</dbReference>
<name>A0A0E0FND4_ORYNI</name>
<dbReference type="AlphaFoldDB" id="A0A0E0FND4"/>
<reference evidence="1" key="2">
    <citation type="submission" date="2018-04" db="EMBL/GenBank/DDBJ databases">
        <title>OnivRS2 (Oryza nivara Reference Sequence Version 2).</title>
        <authorList>
            <person name="Zhang J."/>
            <person name="Kudrna D."/>
            <person name="Lee S."/>
            <person name="Talag J."/>
            <person name="Rajasekar S."/>
            <person name="Welchert J."/>
            <person name="Hsing Y.-I."/>
            <person name="Wing R.A."/>
        </authorList>
    </citation>
    <scope>NUCLEOTIDE SEQUENCE [LARGE SCALE GENOMIC DNA]</scope>
</reference>
<sequence>MARLAGAADGEAGGCRARSRGGHVAPTALTAGNGVGEVGGSRGQCVLVCGGGGLIVAPSVRPCPRGAPRFLLAGGSVKALPQFPGERQRRFTSRPCCGYRLENLFMRISGRGVGVSSRDFYFHTNAK</sequence>
<proteinExistence type="predicted"/>
<reference evidence="1" key="1">
    <citation type="submission" date="2015-04" db="UniProtKB">
        <authorList>
            <consortium name="EnsemblPlants"/>
        </authorList>
    </citation>
    <scope>IDENTIFICATION</scope>
    <source>
        <strain evidence="1">SL10</strain>
    </source>
</reference>
<protein>
    <submittedName>
        <fullName evidence="1">Uncharacterized protein</fullName>
    </submittedName>
</protein>
<dbReference type="Gramene" id="ONIVA01G22750.1">
    <property type="protein sequence ID" value="ONIVA01G22750.1"/>
    <property type="gene ID" value="ONIVA01G22750"/>
</dbReference>